<comment type="caution">
    <text evidence="3">The sequence shown here is derived from an EMBL/GenBank/DDBJ whole genome shotgun (WGS) entry which is preliminary data.</text>
</comment>
<evidence type="ECO:0000259" key="2">
    <source>
        <dbReference type="Pfam" id="PF02371"/>
    </source>
</evidence>
<name>A0A3E5G7R2_9FIRM</name>
<evidence type="ECO:0000313" key="3">
    <source>
        <dbReference type="EMBL" id="RGO30381.1"/>
    </source>
</evidence>
<reference evidence="3 4" key="1">
    <citation type="submission" date="2018-08" db="EMBL/GenBank/DDBJ databases">
        <title>A genome reference for cultivated species of the human gut microbiota.</title>
        <authorList>
            <person name="Zou Y."/>
            <person name="Xue W."/>
            <person name="Luo G."/>
        </authorList>
    </citation>
    <scope>NUCLEOTIDE SEQUENCE [LARGE SCALE GENOMIC DNA]</scope>
    <source>
        <strain evidence="3 4">OM02-16</strain>
    </source>
</reference>
<dbReference type="PANTHER" id="PTHR33055">
    <property type="entry name" value="TRANSPOSASE FOR INSERTION SEQUENCE ELEMENT IS1111A"/>
    <property type="match status" value="1"/>
</dbReference>
<dbReference type="InterPro" id="IPR003346">
    <property type="entry name" value="Transposase_20"/>
</dbReference>
<dbReference type="InterPro" id="IPR047650">
    <property type="entry name" value="Transpos_IS110"/>
</dbReference>
<sequence length="420" mass="48061">MISVGIDVSKGKSTVCILKPYGEIVSKPFNITHTQKDLSELSSMLFRLNDEVKIVMEATGIYHLPVLTYLQEKGFFVSVINPYLMKSYRNESLRKAKTDKIDSRIIANYGIDHWFKMKEFQTSGEIYEELKLLGQQYRHYMKLHLLSLAELTHLLDLTMPGIKNLLASWNETNRKDKRSDFVERFWHYDVITSMSEQEFTEEYILWAKEKKYVPSQEKAKVIYTLAQESIPTLPSETSSIKMLSLAQESIPTLPSETSSFKMLVTEAVRVLKEVDATLGLILSRMQEIAKTLPEYSVVREMGGVGNTLAPKLIAEIGDVRRFRNGKALVAFAGIDPPPYESGQFVGCNRKISKRGSASLRKVGYETMRSLKMHSRPEDPVYRYVVKKESEGKSKKSAKIAGLNKFLRIYYARVTELYKNI</sequence>
<feature type="domain" description="Transposase IS110-like N-terminal" evidence="1">
    <location>
        <begin position="4"/>
        <end position="160"/>
    </location>
</feature>
<dbReference type="Proteomes" id="UP000261285">
    <property type="component" value="Unassembled WGS sequence"/>
</dbReference>
<proteinExistence type="predicted"/>
<gene>
    <name evidence="3" type="ORF">DXB16_12440</name>
</gene>
<protein>
    <submittedName>
        <fullName evidence="3">IS110 family transposase</fullName>
    </submittedName>
</protein>
<dbReference type="Pfam" id="PF01548">
    <property type="entry name" value="DEDD_Tnp_IS110"/>
    <property type="match status" value="1"/>
</dbReference>
<dbReference type="GO" id="GO:0003677">
    <property type="term" value="F:DNA binding"/>
    <property type="evidence" value="ECO:0007669"/>
    <property type="project" value="InterPro"/>
</dbReference>
<evidence type="ECO:0000313" key="4">
    <source>
        <dbReference type="Proteomes" id="UP000261285"/>
    </source>
</evidence>
<dbReference type="Pfam" id="PF02371">
    <property type="entry name" value="Transposase_20"/>
    <property type="match status" value="1"/>
</dbReference>
<dbReference type="NCBIfam" id="NF033542">
    <property type="entry name" value="transpos_IS110"/>
    <property type="match status" value="1"/>
</dbReference>
<accession>A0A3E5G7R2</accession>
<dbReference type="AlphaFoldDB" id="A0A3E5G7R2"/>
<dbReference type="InterPro" id="IPR002525">
    <property type="entry name" value="Transp_IS110-like_N"/>
</dbReference>
<feature type="domain" description="Transposase IS116/IS110/IS902 C-terminal" evidence="2">
    <location>
        <begin position="297"/>
        <end position="376"/>
    </location>
</feature>
<dbReference type="GO" id="GO:0004803">
    <property type="term" value="F:transposase activity"/>
    <property type="evidence" value="ECO:0007669"/>
    <property type="project" value="InterPro"/>
</dbReference>
<dbReference type="GO" id="GO:0006313">
    <property type="term" value="P:DNA transposition"/>
    <property type="evidence" value="ECO:0007669"/>
    <property type="project" value="InterPro"/>
</dbReference>
<dbReference type="EMBL" id="QSVN01000018">
    <property type="protein sequence ID" value="RGO30381.1"/>
    <property type="molecule type" value="Genomic_DNA"/>
</dbReference>
<dbReference type="RefSeq" id="WP_117598441.1">
    <property type="nucleotide sequence ID" value="NZ_CABMEZ010000018.1"/>
</dbReference>
<organism evidence="3 4">
    <name type="scientific">Dorea longicatena</name>
    <dbReference type="NCBI Taxonomy" id="88431"/>
    <lineage>
        <taxon>Bacteria</taxon>
        <taxon>Bacillati</taxon>
        <taxon>Bacillota</taxon>
        <taxon>Clostridia</taxon>
        <taxon>Lachnospirales</taxon>
        <taxon>Lachnospiraceae</taxon>
        <taxon>Dorea</taxon>
    </lineage>
</organism>
<evidence type="ECO:0000259" key="1">
    <source>
        <dbReference type="Pfam" id="PF01548"/>
    </source>
</evidence>